<dbReference type="RefSeq" id="WP_250932092.1">
    <property type="nucleotide sequence ID" value="NZ_JAMQBK010000081.1"/>
</dbReference>
<organism evidence="1 2">
    <name type="scientific">Aporhodopirellula aestuarii</name>
    <dbReference type="NCBI Taxonomy" id="2950107"/>
    <lineage>
        <taxon>Bacteria</taxon>
        <taxon>Pseudomonadati</taxon>
        <taxon>Planctomycetota</taxon>
        <taxon>Planctomycetia</taxon>
        <taxon>Pirellulales</taxon>
        <taxon>Pirellulaceae</taxon>
        <taxon>Aporhodopirellula</taxon>
    </lineage>
</organism>
<gene>
    <name evidence="1" type="ORF">NB063_26600</name>
</gene>
<dbReference type="Proteomes" id="UP001202961">
    <property type="component" value="Unassembled WGS sequence"/>
</dbReference>
<dbReference type="Gene3D" id="1.10.3060.10">
    <property type="entry name" value="Helical scaffold and wing domains of SecA"/>
    <property type="match status" value="1"/>
</dbReference>
<keyword evidence="2" id="KW-1185">Reference proteome</keyword>
<proteinExistence type="predicted"/>
<evidence type="ECO:0000313" key="1">
    <source>
        <dbReference type="EMBL" id="MCM2374202.1"/>
    </source>
</evidence>
<protein>
    <submittedName>
        <fullName evidence="1">Preprotein translocase subunit SecA</fullName>
    </submittedName>
</protein>
<name>A0ABT0UB11_9BACT</name>
<dbReference type="EMBL" id="JAMQBK010000081">
    <property type="protein sequence ID" value="MCM2374202.1"/>
    <property type="molecule type" value="Genomic_DNA"/>
</dbReference>
<evidence type="ECO:0000313" key="2">
    <source>
        <dbReference type="Proteomes" id="UP001202961"/>
    </source>
</evidence>
<reference evidence="1 2" key="1">
    <citation type="journal article" date="2022" name="Syst. Appl. Microbiol.">
        <title>Rhodopirellula aestuarii sp. nov., a novel member of the genus Rhodopirellula isolated from brackish sediments collected in the Tagus River estuary, Portugal.</title>
        <authorList>
            <person name="Vitorino I.R."/>
            <person name="Klimek D."/>
            <person name="Calusinska M."/>
            <person name="Lobo-da-Cunha A."/>
            <person name="Vasconcelos V."/>
            <person name="Lage O.M."/>
        </authorList>
    </citation>
    <scope>NUCLEOTIDE SEQUENCE [LARGE SCALE GENOMIC DNA]</scope>
    <source>
        <strain evidence="1 2">ICT_H3.1</strain>
    </source>
</reference>
<sequence>MGLFDFLFGGSNSSKLQTPPDLIWMTEAGKLNGILAAVNEKGQGDAVAILVVSHFDETHAKIERLLTNYSGQVPAMAVRTNDLSPRIATGSQFNEASRVECIVTEHHPLAEEDDRVINEFVQDLPCQCRVSFCTSLDDAVMQLFAGDYMKSVMKRMGMSDNEAIESALVSRRIRAAQESVAQKTVSSHRANSAKEWIEMNVRKDGG</sequence>
<accession>A0ABT0UB11</accession>
<comment type="caution">
    <text evidence="1">The sequence shown here is derived from an EMBL/GenBank/DDBJ whole genome shotgun (WGS) entry which is preliminary data.</text>
</comment>